<evidence type="ECO:0000313" key="10">
    <source>
        <dbReference type="Proteomes" id="UP001186944"/>
    </source>
</evidence>
<sequence>MSHSPLTPEMERGRECIPSEKQLLLSLWYMATPECIRSIGDRFDVTKSRVRVLENTEKFKRMAGFPGVIGAIDGTHINIPKPVEHSAAYLNRKKAYSLILQAVCDPTLAFVDIYIGWPGSVHDARVFSNSPLKDKLTQILSDEFHLLGDGAYPLSRALLTPFRDFGTLTISEKSYNIKHAKTRNAIERAFGILKGIQT</sequence>
<organism evidence="9 10">
    <name type="scientific">Pinctada imbricata</name>
    <name type="common">Atlantic pearl-oyster</name>
    <name type="synonym">Pinctada martensii</name>
    <dbReference type="NCBI Taxonomy" id="66713"/>
    <lineage>
        <taxon>Eukaryota</taxon>
        <taxon>Metazoa</taxon>
        <taxon>Spiralia</taxon>
        <taxon>Lophotrochozoa</taxon>
        <taxon>Mollusca</taxon>
        <taxon>Bivalvia</taxon>
        <taxon>Autobranchia</taxon>
        <taxon>Pteriomorphia</taxon>
        <taxon>Pterioida</taxon>
        <taxon>Pterioidea</taxon>
        <taxon>Pteriidae</taxon>
        <taxon>Pinctada</taxon>
    </lineage>
</organism>
<evidence type="ECO:0000256" key="7">
    <source>
        <dbReference type="ARBA" id="ARBA00023242"/>
    </source>
</evidence>
<keyword evidence="5" id="KW-0479">Metal-binding</keyword>
<evidence type="ECO:0000256" key="2">
    <source>
        <dbReference type="ARBA" id="ARBA00004123"/>
    </source>
</evidence>
<keyword evidence="6" id="KW-0378">Hydrolase</keyword>
<evidence type="ECO:0000259" key="8">
    <source>
        <dbReference type="Pfam" id="PF13359"/>
    </source>
</evidence>
<reference evidence="9" key="1">
    <citation type="submission" date="2019-08" db="EMBL/GenBank/DDBJ databases">
        <title>The improved chromosome-level genome for the pearl oyster Pinctada fucata martensii using PacBio sequencing and Hi-C.</title>
        <authorList>
            <person name="Zheng Z."/>
        </authorList>
    </citation>
    <scope>NUCLEOTIDE SEQUENCE</scope>
    <source>
        <strain evidence="9">ZZ-2019</strain>
        <tissue evidence="9">Adductor muscle</tissue>
    </source>
</reference>
<evidence type="ECO:0000313" key="9">
    <source>
        <dbReference type="EMBL" id="KAK3103481.1"/>
    </source>
</evidence>
<dbReference type="GO" id="GO:0005634">
    <property type="term" value="C:nucleus"/>
    <property type="evidence" value="ECO:0007669"/>
    <property type="project" value="UniProtKB-SubCell"/>
</dbReference>
<dbReference type="GO" id="GO:0016787">
    <property type="term" value="F:hydrolase activity"/>
    <property type="evidence" value="ECO:0007669"/>
    <property type="project" value="UniProtKB-KW"/>
</dbReference>
<accession>A0AA88YKR3</accession>
<evidence type="ECO:0000256" key="6">
    <source>
        <dbReference type="ARBA" id="ARBA00022801"/>
    </source>
</evidence>
<dbReference type="Proteomes" id="UP001186944">
    <property type="component" value="Unassembled WGS sequence"/>
</dbReference>
<proteinExistence type="inferred from homology"/>
<dbReference type="PANTHER" id="PTHR22930:SF85">
    <property type="entry name" value="GH03217P-RELATED"/>
    <property type="match status" value="1"/>
</dbReference>
<comment type="subcellular location">
    <subcellularLocation>
        <location evidence="2">Nucleus</location>
    </subcellularLocation>
</comment>
<evidence type="ECO:0000256" key="5">
    <source>
        <dbReference type="ARBA" id="ARBA00022723"/>
    </source>
</evidence>
<evidence type="ECO:0000256" key="4">
    <source>
        <dbReference type="ARBA" id="ARBA00022722"/>
    </source>
</evidence>
<gene>
    <name evidence="9" type="ORF">FSP39_019561</name>
</gene>
<dbReference type="GO" id="GO:0004518">
    <property type="term" value="F:nuclease activity"/>
    <property type="evidence" value="ECO:0007669"/>
    <property type="project" value="UniProtKB-KW"/>
</dbReference>
<dbReference type="PANTHER" id="PTHR22930">
    <property type="match status" value="1"/>
</dbReference>
<comment type="caution">
    <text evidence="9">The sequence shown here is derived from an EMBL/GenBank/DDBJ whole genome shotgun (WGS) entry which is preliminary data.</text>
</comment>
<keyword evidence="10" id="KW-1185">Reference proteome</keyword>
<dbReference type="AlphaFoldDB" id="A0AA88YKR3"/>
<keyword evidence="4" id="KW-0540">Nuclease</keyword>
<dbReference type="EMBL" id="VSWD01000005">
    <property type="protein sequence ID" value="KAK3103481.1"/>
    <property type="molecule type" value="Genomic_DNA"/>
</dbReference>
<feature type="domain" description="DDE Tnp4" evidence="8">
    <location>
        <begin position="72"/>
        <end position="195"/>
    </location>
</feature>
<name>A0AA88YKR3_PINIB</name>
<evidence type="ECO:0000256" key="3">
    <source>
        <dbReference type="ARBA" id="ARBA00006958"/>
    </source>
</evidence>
<dbReference type="InterPro" id="IPR027806">
    <property type="entry name" value="HARBI1_dom"/>
</dbReference>
<comment type="cofactor">
    <cofactor evidence="1">
        <name>a divalent metal cation</name>
        <dbReference type="ChEBI" id="CHEBI:60240"/>
    </cofactor>
</comment>
<comment type="similarity">
    <text evidence="3">Belongs to the HARBI1 family.</text>
</comment>
<dbReference type="Pfam" id="PF13359">
    <property type="entry name" value="DDE_Tnp_4"/>
    <property type="match status" value="1"/>
</dbReference>
<evidence type="ECO:0000256" key="1">
    <source>
        <dbReference type="ARBA" id="ARBA00001968"/>
    </source>
</evidence>
<protein>
    <recommendedName>
        <fullName evidence="8">DDE Tnp4 domain-containing protein</fullName>
    </recommendedName>
</protein>
<keyword evidence="7" id="KW-0539">Nucleus</keyword>
<dbReference type="GO" id="GO:0046872">
    <property type="term" value="F:metal ion binding"/>
    <property type="evidence" value="ECO:0007669"/>
    <property type="project" value="UniProtKB-KW"/>
</dbReference>
<dbReference type="InterPro" id="IPR045249">
    <property type="entry name" value="HARBI1-like"/>
</dbReference>